<dbReference type="GeneID" id="97669145"/>
<gene>
    <name evidence="2" type="ORF">LA5096_01731</name>
</gene>
<dbReference type="CDD" id="cd04301">
    <property type="entry name" value="NAT_SF"/>
    <property type="match status" value="1"/>
</dbReference>
<dbReference type="RefSeq" id="WP_055119481.1">
    <property type="nucleotide sequence ID" value="NZ_CXWA01000007.1"/>
</dbReference>
<dbReference type="Proteomes" id="UP000049983">
    <property type="component" value="Unassembled WGS sequence"/>
</dbReference>
<sequence>MAELFPHGLEGSYFVFDLEVSSKARRLGIGRQLLDVATSKAKEAHCDRICLDVAADNDAVQFYIRMGMHVAVETRISELADRHGVGTHLHMVLPVRDSAE</sequence>
<evidence type="ECO:0000259" key="1">
    <source>
        <dbReference type="PROSITE" id="PS51186"/>
    </source>
</evidence>
<dbReference type="STRING" id="311410.LA5095_04752"/>
<dbReference type="AlphaFoldDB" id="A0A0M7B085"/>
<reference evidence="3" key="1">
    <citation type="submission" date="2015-07" db="EMBL/GenBank/DDBJ databases">
        <authorList>
            <person name="Rodrigo-Torres Lidia"/>
            <person name="Arahal R.David."/>
        </authorList>
    </citation>
    <scope>NUCLEOTIDE SEQUENCE [LARGE SCALE GENOMIC DNA]</scope>
    <source>
        <strain evidence="3">CECT 5096</strain>
    </source>
</reference>
<proteinExistence type="predicted"/>
<dbReference type="Pfam" id="PF00583">
    <property type="entry name" value="Acetyltransf_1"/>
    <property type="match status" value="1"/>
</dbReference>
<dbReference type="InterPro" id="IPR016181">
    <property type="entry name" value="Acyl_CoA_acyltransferase"/>
</dbReference>
<dbReference type="InterPro" id="IPR000182">
    <property type="entry name" value="GNAT_dom"/>
</dbReference>
<accession>A0A0M7B085</accession>
<protein>
    <submittedName>
        <fullName evidence="2">Putative acetyltransferase</fullName>
    </submittedName>
</protein>
<dbReference type="PROSITE" id="PS51186">
    <property type="entry name" value="GNAT"/>
    <property type="match status" value="1"/>
</dbReference>
<organism evidence="2 3">
    <name type="scientific">Roseibium album</name>
    <dbReference type="NCBI Taxonomy" id="311410"/>
    <lineage>
        <taxon>Bacteria</taxon>
        <taxon>Pseudomonadati</taxon>
        <taxon>Pseudomonadota</taxon>
        <taxon>Alphaproteobacteria</taxon>
        <taxon>Hyphomicrobiales</taxon>
        <taxon>Stappiaceae</taxon>
        <taxon>Roseibium</taxon>
    </lineage>
</organism>
<feature type="domain" description="N-acetyltransferase" evidence="1">
    <location>
        <begin position="1"/>
        <end position="96"/>
    </location>
</feature>
<evidence type="ECO:0000313" key="2">
    <source>
        <dbReference type="EMBL" id="CTQ68251.1"/>
    </source>
</evidence>
<name>A0A0M7B085_9HYPH</name>
<evidence type="ECO:0000313" key="3">
    <source>
        <dbReference type="Proteomes" id="UP000049983"/>
    </source>
</evidence>
<keyword evidence="2" id="KW-0808">Transferase</keyword>
<dbReference type="Gene3D" id="3.40.630.30">
    <property type="match status" value="1"/>
</dbReference>
<dbReference type="SUPFAM" id="SSF55729">
    <property type="entry name" value="Acyl-CoA N-acyltransferases (Nat)"/>
    <property type="match status" value="1"/>
</dbReference>
<dbReference type="OrthoDB" id="7830428at2"/>
<keyword evidence="3" id="KW-1185">Reference proteome</keyword>
<dbReference type="GO" id="GO:0016747">
    <property type="term" value="F:acyltransferase activity, transferring groups other than amino-acyl groups"/>
    <property type="evidence" value="ECO:0007669"/>
    <property type="project" value="InterPro"/>
</dbReference>
<dbReference type="EMBL" id="CXWC01000003">
    <property type="protein sequence ID" value="CTQ68251.1"/>
    <property type="molecule type" value="Genomic_DNA"/>
</dbReference>